<comment type="caution">
    <text evidence="3">The sequence shown here is derived from an EMBL/GenBank/DDBJ whole genome shotgun (WGS) entry which is preliminary data.</text>
</comment>
<feature type="domain" description="GH18" evidence="2">
    <location>
        <begin position="1"/>
        <end position="79"/>
    </location>
</feature>
<feature type="non-terminal residue" evidence="3">
    <location>
        <position position="79"/>
    </location>
</feature>
<dbReference type="Gene3D" id="3.20.20.80">
    <property type="entry name" value="Glycosidases"/>
    <property type="match status" value="1"/>
</dbReference>
<sequence>GVDIDWEYPGAPDIPGIPAASKDDGANYLAFLVVLRNLLGRSKTVSIAAPSSYWYLKQFPIKDISKVVDYIVYMTYDLH</sequence>
<reference evidence="3" key="1">
    <citation type="journal article" date="2019" name="Sci. Rep.">
        <title>Draft genome of Tanacetum cinerariifolium, the natural source of mosquito coil.</title>
        <authorList>
            <person name="Yamashiro T."/>
            <person name="Shiraishi A."/>
            <person name="Satake H."/>
            <person name="Nakayama K."/>
        </authorList>
    </citation>
    <scope>NUCLEOTIDE SEQUENCE</scope>
</reference>
<dbReference type="InterPro" id="IPR017853">
    <property type="entry name" value="GH"/>
</dbReference>
<dbReference type="Pfam" id="PF00704">
    <property type="entry name" value="Glyco_hydro_18"/>
    <property type="match status" value="1"/>
</dbReference>
<organism evidence="3">
    <name type="scientific">Tanacetum cinerariifolium</name>
    <name type="common">Dalmatian daisy</name>
    <name type="synonym">Chrysanthemum cinerariifolium</name>
    <dbReference type="NCBI Taxonomy" id="118510"/>
    <lineage>
        <taxon>Eukaryota</taxon>
        <taxon>Viridiplantae</taxon>
        <taxon>Streptophyta</taxon>
        <taxon>Embryophyta</taxon>
        <taxon>Tracheophyta</taxon>
        <taxon>Spermatophyta</taxon>
        <taxon>Magnoliopsida</taxon>
        <taxon>eudicotyledons</taxon>
        <taxon>Gunneridae</taxon>
        <taxon>Pentapetalae</taxon>
        <taxon>asterids</taxon>
        <taxon>campanulids</taxon>
        <taxon>Asterales</taxon>
        <taxon>Asteraceae</taxon>
        <taxon>Asteroideae</taxon>
        <taxon>Anthemideae</taxon>
        <taxon>Anthemidinae</taxon>
        <taxon>Tanacetum</taxon>
    </lineage>
</organism>
<evidence type="ECO:0000256" key="1">
    <source>
        <dbReference type="ARBA" id="ARBA00022669"/>
    </source>
</evidence>
<gene>
    <name evidence="3" type="ORF">Tci_926283</name>
</gene>
<dbReference type="InterPro" id="IPR001223">
    <property type="entry name" value="Glyco_hydro18_cat"/>
</dbReference>
<accession>A0A699XCL2</accession>
<proteinExistence type="predicted"/>
<dbReference type="EMBL" id="BKCJ011804496">
    <property type="protein sequence ID" value="GFD54314.1"/>
    <property type="molecule type" value="Genomic_DNA"/>
</dbReference>
<dbReference type="PANTHER" id="PTHR47700:SF1">
    <property type="entry name" value="CHITINASE"/>
    <property type="match status" value="1"/>
</dbReference>
<feature type="non-terminal residue" evidence="3">
    <location>
        <position position="1"/>
    </location>
</feature>
<dbReference type="PROSITE" id="PS51910">
    <property type="entry name" value="GH18_2"/>
    <property type="match status" value="1"/>
</dbReference>
<dbReference type="SUPFAM" id="SSF51445">
    <property type="entry name" value="(Trans)glycosidases"/>
    <property type="match status" value="1"/>
</dbReference>
<dbReference type="InterPro" id="IPR053214">
    <property type="entry name" value="LysM12-like"/>
</dbReference>
<keyword evidence="1" id="KW-0147">Chitin-binding</keyword>
<evidence type="ECO:0000313" key="3">
    <source>
        <dbReference type="EMBL" id="GFD54314.1"/>
    </source>
</evidence>
<protein>
    <recommendedName>
        <fullName evidence="2">GH18 domain-containing protein</fullName>
    </recommendedName>
</protein>
<dbReference type="GO" id="GO:0005975">
    <property type="term" value="P:carbohydrate metabolic process"/>
    <property type="evidence" value="ECO:0007669"/>
    <property type="project" value="InterPro"/>
</dbReference>
<dbReference type="PANTHER" id="PTHR47700">
    <property type="entry name" value="V CHITINASE, PUTATIVE (AFU_ORTHOLOGUE AFUA_6G13720)-RELATED"/>
    <property type="match status" value="1"/>
</dbReference>
<name>A0A699XCL2_TANCI</name>
<dbReference type="AlphaFoldDB" id="A0A699XCL2"/>
<evidence type="ECO:0000259" key="2">
    <source>
        <dbReference type="PROSITE" id="PS51910"/>
    </source>
</evidence>